<evidence type="ECO:0000313" key="2">
    <source>
        <dbReference type="EMBL" id="PRY52982.1"/>
    </source>
</evidence>
<dbReference type="AlphaFoldDB" id="A0A2T0U513"/>
<dbReference type="InterPro" id="IPR036388">
    <property type="entry name" value="WH-like_DNA-bd_sf"/>
</dbReference>
<dbReference type="Gene3D" id="1.10.10.10">
    <property type="entry name" value="Winged helix-like DNA-binding domain superfamily/Winged helix DNA-binding domain"/>
    <property type="match status" value="1"/>
</dbReference>
<reference evidence="2 3" key="1">
    <citation type="submission" date="2018-03" db="EMBL/GenBank/DDBJ databases">
        <title>Genomic Encyclopedia of Type Strains, Phase III (KMG-III): the genomes of soil and plant-associated and newly described type strains.</title>
        <authorList>
            <person name="Whitman W."/>
        </authorList>
    </citation>
    <scope>NUCLEOTIDE SEQUENCE [LARGE SCALE GENOMIC DNA]</scope>
    <source>
        <strain evidence="2 3">CGMCC 4.7067</strain>
    </source>
</reference>
<feature type="domain" description="DUF2087" evidence="1">
    <location>
        <begin position="100"/>
        <end position="169"/>
    </location>
</feature>
<gene>
    <name evidence="2" type="ORF">B0I28_1199</name>
</gene>
<accession>A0A2T0U513</accession>
<comment type="caution">
    <text evidence="2">The sequence shown here is derived from an EMBL/GenBank/DDBJ whole genome shotgun (WGS) entry which is preliminary data.</text>
</comment>
<organism evidence="2 3">
    <name type="scientific">Glycomyces artemisiae</name>
    <dbReference type="NCBI Taxonomy" id="1076443"/>
    <lineage>
        <taxon>Bacteria</taxon>
        <taxon>Bacillati</taxon>
        <taxon>Actinomycetota</taxon>
        <taxon>Actinomycetes</taxon>
        <taxon>Glycomycetales</taxon>
        <taxon>Glycomycetaceae</taxon>
        <taxon>Glycomyces</taxon>
    </lineage>
</organism>
<sequence>MEPSHEIVKALADPARLRVFAAIVLAGDTGTALADLREHHPDADRALPRLVRAGLVTSGDDGLRADPTAFRQAAAAARSTVPDAPEGTDPGVAHLYTAGRLTVIPTRRATRVAVLRDLADRLFAFDRVYTQAEITDALAAVHDDPLTLRRELVDELLLERTLGGREYRRREAPPLD</sequence>
<dbReference type="InterPro" id="IPR018656">
    <property type="entry name" value="DUF2087"/>
</dbReference>
<dbReference type="RefSeq" id="WP_106366916.1">
    <property type="nucleotide sequence ID" value="NZ_PVTJ01000019.1"/>
</dbReference>
<dbReference type="EMBL" id="PVTJ01000019">
    <property type="protein sequence ID" value="PRY52982.1"/>
    <property type="molecule type" value="Genomic_DNA"/>
</dbReference>
<protein>
    <recommendedName>
        <fullName evidence="1">DUF2087 domain-containing protein</fullName>
    </recommendedName>
</protein>
<keyword evidence="3" id="KW-1185">Reference proteome</keyword>
<evidence type="ECO:0000313" key="3">
    <source>
        <dbReference type="Proteomes" id="UP000238176"/>
    </source>
</evidence>
<dbReference type="OrthoDB" id="529288at2"/>
<dbReference type="Proteomes" id="UP000238176">
    <property type="component" value="Unassembled WGS sequence"/>
</dbReference>
<dbReference type="Pfam" id="PF09860">
    <property type="entry name" value="DUF2087"/>
    <property type="match status" value="1"/>
</dbReference>
<evidence type="ECO:0000259" key="1">
    <source>
        <dbReference type="Pfam" id="PF09860"/>
    </source>
</evidence>
<proteinExistence type="predicted"/>
<name>A0A2T0U513_9ACTN</name>